<comment type="caution">
    <text evidence="2">The sequence shown here is derived from an EMBL/GenBank/DDBJ whole genome shotgun (WGS) entry which is preliminary data.</text>
</comment>
<protein>
    <recommendedName>
        <fullName evidence="4">Outer membrane protein beta-barrel domain-containing protein</fullName>
    </recommendedName>
</protein>
<organism evidence="2 3">
    <name type="scientific">Mucilaginibacter calamicampi</name>
    <dbReference type="NCBI Taxonomy" id="1302352"/>
    <lineage>
        <taxon>Bacteria</taxon>
        <taxon>Pseudomonadati</taxon>
        <taxon>Bacteroidota</taxon>
        <taxon>Sphingobacteriia</taxon>
        <taxon>Sphingobacteriales</taxon>
        <taxon>Sphingobacteriaceae</taxon>
        <taxon>Mucilaginibacter</taxon>
    </lineage>
</organism>
<dbReference type="Proteomes" id="UP001596958">
    <property type="component" value="Unassembled WGS sequence"/>
</dbReference>
<dbReference type="RefSeq" id="WP_377101670.1">
    <property type="nucleotide sequence ID" value="NZ_JBHTHU010000020.1"/>
</dbReference>
<gene>
    <name evidence="2" type="ORF">ACFQZS_15010</name>
</gene>
<dbReference type="EMBL" id="JBHTHU010000020">
    <property type="protein sequence ID" value="MFD0751459.1"/>
    <property type="molecule type" value="Genomic_DNA"/>
</dbReference>
<keyword evidence="3" id="KW-1185">Reference proteome</keyword>
<evidence type="ECO:0000256" key="1">
    <source>
        <dbReference type="SAM" id="SignalP"/>
    </source>
</evidence>
<name>A0ABW2YZ01_9SPHI</name>
<sequence length="406" mass="45321">MKHLYILLLLCVLTPFYANAQRNFKPGYIIALKGDTTKGFVDYKEWDENPRSITFSTNGQAGNASIHTVADIKAFGINNQEIYTAYRVSISKNNVATGTLDSFKDTASVTDRVFLRTVAAGKNVTLFQYTDNLKQHFYVSEGSGEPAELKYYRYLDVKRANQVVTTNTFGQQLQRLVAIYQPGNRALVEQVQRAEYEMDDLAKIAFAINGLEQTQKDMAAKRGATVFFAGIAANATHIGYRIAGVKSNTSVLPQLNAGFNYFFNKNVRKLLFRTELNLTGNKADATQQTVLSGSNIYTERLTFNQFTVSLVPQIIYNVYNTDAVKGFLGLGMAANYSVYSNVKYYVGNTEYGMASPSSTYISTIGKAGVSFKTFEIYAAYTQPLSDFVGVDVIRRSYQLGFNYFLK</sequence>
<accession>A0ABW2YZ01</accession>
<evidence type="ECO:0000313" key="3">
    <source>
        <dbReference type="Proteomes" id="UP001596958"/>
    </source>
</evidence>
<feature type="chain" id="PRO_5045457764" description="Outer membrane protein beta-barrel domain-containing protein" evidence="1">
    <location>
        <begin position="21"/>
        <end position="406"/>
    </location>
</feature>
<keyword evidence="1" id="KW-0732">Signal</keyword>
<evidence type="ECO:0008006" key="4">
    <source>
        <dbReference type="Google" id="ProtNLM"/>
    </source>
</evidence>
<evidence type="ECO:0000313" key="2">
    <source>
        <dbReference type="EMBL" id="MFD0751459.1"/>
    </source>
</evidence>
<reference evidence="3" key="1">
    <citation type="journal article" date="2019" name="Int. J. Syst. Evol. Microbiol.">
        <title>The Global Catalogue of Microorganisms (GCM) 10K type strain sequencing project: providing services to taxonomists for standard genome sequencing and annotation.</title>
        <authorList>
            <consortium name="The Broad Institute Genomics Platform"/>
            <consortium name="The Broad Institute Genome Sequencing Center for Infectious Disease"/>
            <person name="Wu L."/>
            <person name="Ma J."/>
        </authorList>
    </citation>
    <scope>NUCLEOTIDE SEQUENCE [LARGE SCALE GENOMIC DNA]</scope>
    <source>
        <strain evidence="3">CCUG 63418</strain>
    </source>
</reference>
<feature type="signal peptide" evidence="1">
    <location>
        <begin position="1"/>
        <end position="20"/>
    </location>
</feature>
<proteinExistence type="predicted"/>